<keyword evidence="2" id="KW-1185">Reference proteome</keyword>
<dbReference type="KEGG" id="cvn:111117940"/>
<dbReference type="Proteomes" id="UP000694844">
    <property type="component" value="Chromosome 2"/>
</dbReference>
<evidence type="ECO:0000256" key="1">
    <source>
        <dbReference type="SAM" id="MobiDB-lite"/>
    </source>
</evidence>
<protein>
    <submittedName>
        <fullName evidence="3">Uncharacterized protein LOC111117940</fullName>
    </submittedName>
</protein>
<evidence type="ECO:0000313" key="2">
    <source>
        <dbReference type="Proteomes" id="UP000694844"/>
    </source>
</evidence>
<feature type="region of interest" description="Disordered" evidence="1">
    <location>
        <begin position="115"/>
        <end position="159"/>
    </location>
</feature>
<reference evidence="3" key="1">
    <citation type="submission" date="2025-08" db="UniProtKB">
        <authorList>
            <consortium name="RefSeq"/>
        </authorList>
    </citation>
    <scope>IDENTIFICATION</scope>
    <source>
        <tissue evidence="3">Whole sample</tissue>
    </source>
</reference>
<dbReference type="OrthoDB" id="10643636at2759"/>
<evidence type="ECO:0000313" key="3">
    <source>
        <dbReference type="RefSeq" id="XP_022312888.1"/>
    </source>
</evidence>
<sequence length="299" mass="35435">MKRKKLSEKPFTDPRVIAKPICFVEPEDIAVHGYFSRYLRDRWGLQEPKKPTKSWNIDDYLNEVPYDWKGYRIPKLDEESYRRKCELINFLTGVNLTQQKESQVRISERCVKQLTKENPEKGQQDNQIKHRVSKSKNKKKRKKTIFSTNGKHSDDFEVNRQDRKEIHRKLFEEKFWKSQIQKRYADELQSPMCVQQTHHAYSADPRLQRRASMTQTNDPAASSPFLAVAVSRGPREGGSTGGARRELFTAAEPAKQRREREYEERIQKEFERNKKERGGSNNKPHTWFYSENQEIIKDV</sequence>
<accession>A0A8B8CAV1</accession>
<dbReference type="GeneID" id="111117940"/>
<gene>
    <name evidence="3" type="primary">LOC111117940</name>
</gene>
<feature type="compositionally biased region" description="Basic and acidic residues" evidence="1">
    <location>
        <begin position="254"/>
        <end position="278"/>
    </location>
</feature>
<proteinExistence type="predicted"/>
<feature type="compositionally biased region" description="Basic residues" evidence="1">
    <location>
        <begin position="129"/>
        <end position="144"/>
    </location>
</feature>
<dbReference type="RefSeq" id="XP_022312888.1">
    <property type="nucleotide sequence ID" value="XM_022457180.1"/>
</dbReference>
<feature type="region of interest" description="Disordered" evidence="1">
    <location>
        <begin position="231"/>
        <end position="287"/>
    </location>
</feature>
<name>A0A8B8CAV1_CRAVI</name>
<organism evidence="2 3">
    <name type="scientific">Crassostrea virginica</name>
    <name type="common">Eastern oyster</name>
    <dbReference type="NCBI Taxonomy" id="6565"/>
    <lineage>
        <taxon>Eukaryota</taxon>
        <taxon>Metazoa</taxon>
        <taxon>Spiralia</taxon>
        <taxon>Lophotrochozoa</taxon>
        <taxon>Mollusca</taxon>
        <taxon>Bivalvia</taxon>
        <taxon>Autobranchia</taxon>
        <taxon>Pteriomorphia</taxon>
        <taxon>Ostreida</taxon>
        <taxon>Ostreoidea</taxon>
        <taxon>Ostreidae</taxon>
        <taxon>Crassostrea</taxon>
    </lineage>
</organism>
<dbReference type="AlphaFoldDB" id="A0A8B8CAV1"/>